<dbReference type="PROSITE" id="PS50082">
    <property type="entry name" value="WD_REPEATS_2"/>
    <property type="match status" value="1"/>
</dbReference>
<proteinExistence type="predicted"/>
<evidence type="ECO:0000256" key="1">
    <source>
        <dbReference type="ARBA" id="ARBA00022574"/>
    </source>
</evidence>
<name>A0A0K9PUW0_ZOSMR</name>
<evidence type="ECO:0000256" key="2">
    <source>
        <dbReference type="ARBA" id="ARBA00022737"/>
    </source>
</evidence>
<keyword evidence="2" id="KW-0677">Repeat</keyword>
<dbReference type="PANTHER" id="PTHR44472:SF1">
    <property type="entry name" value="DDB1 AND CUL4 ASSOCIATED FACTOR 4"/>
    <property type="match status" value="1"/>
</dbReference>
<accession>A0A0K9PUW0</accession>
<dbReference type="InterPro" id="IPR036322">
    <property type="entry name" value="WD40_repeat_dom_sf"/>
</dbReference>
<dbReference type="Gene3D" id="2.130.10.10">
    <property type="entry name" value="YVTN repeat-like/Quinoprotein amine dehydrogenase"/>
    <property type="match status" value="2"/>
</dbReference>
<organism evidence="5 6">
    <name type="scientific">Zostera marina</name>
    <name type="common">Eelgrass</name>
    <dbReference type="NCBI Taxonomy" id="29655"/>
    <lineage>
        <taxon>Eukaryota</taxon>
        <taxon>Viridiplantae</taxon>
        <taxon>Streptophyta</taxon>
        <taxon>Embryophyta</taxon>
        <taxon>Tracheophyta</taxon>
        <taxon>Spermatophyta</taxon>
        <taxon>Magnoliopsida</taxon>
        <taxon>Liliopsida</taxon>
        <taxon>Zosteraceae</taxon>
        <taxon>Zostera</taxon>
    </lineage>
</organism>
<feature type="region of interest" description="Disordered" evidence="4">
    <location>
        <begin position="23"/>
        <end position="62"/>
    </location>
</feature>
<dbReference type="SUPFAM" id="SSF50978">
    <property type="entry name" value="WD40 repeat-like"/>
    <property type="match status" value="1"/>
</dbReference>
<keyword evidence="6" id="KW-1185">Reference proteome</keyword>
<dbReference type="OMA" id="FQHEYQK"/>
<evidence type="ECO:0000256" key="3">
    <source>
        <dbReference type="PROSITE-ProRule" id="PRU00221"/>
    </source>
</evidence>
<protein>
    <submittedName>
        <fullName evidence="5">Uncharacterized protein</fullName>
    </submittedName>
</protein>
<dbReference type="InterPro" id="IPR052254">
    <property type="entry name" value="CUL4-DDB1_E3_ligase_receptor"/>
</dbReference>
<evidence type="ECO:0000256" key="4">
    <source>
        <dbReference type="SAM" id="MobiDB-lite"/>
    </source>
</evidence>
<dbReference type="InterPro" id="IPR015943">
    <property type="entry name" value="WD40/YVTN_repeat-like_dom_sf"/>
</dbReference>
<dbReference type="InterPro" id="IPR001680">
    <property type="entry name" value="WD40_rpt"/>
</dbReference>
<dbReference type="Proteomes" id="UP000036987">
    <property type="component" value="Unassembled WGS sequence"/>
</dbReference>
<dbReference type="PANTHER" id="PTHR44472">
    <property type="entry name" value="DDB1- AND CUL4-ASSOCIATED FACTOR 4-RELATED"/>
    <property type="match status" value="1"/>
</dbReference>
<feature type="repeat" description="WD" evidence="3">
    <location>
        <begin position="417"/>
        <end position="448"/>
    </location>
</feature>
<gene>
    <name evidence="5" type="ORF">ZOSMA_170G00360</name>
</gene>
<comment type="caution">
    <text evidence="5">The sequence shown here is derived from an EMBL/GenBank/DDBJ whole genome shotgun (WGS) entry which is preliminary data.</text>
</comment>
<dbReference type="EMBL" id="LFYR01000644">
    <property type="protein sequence ID" value="KMZ72015.1"/>
    <property type="molecule type" value="Genomic_DNA"/>
</dbReference>
<dbReference type="AlphaFoldDB" id="A0A0K9PUW0"/>
<keyword evidence="1 3" id="KW-0853">WD repeat</keyword>
<evidence type="ECO:0000313" key="5">
    <source>
        <dbReference type="EMBL" id="KMZ72015.1"/>
    </source>
</evidence>
<reference evidence="6" key="1">
    <citation type="journal article" date="2016" name="Nature">
        <title>The genome of the seagrass Zostera marina reveals angiosperm adaptation to the sea.</title>
        <authorList>
            <person name="Olsen J.L."/>
            <person name="Rouze P."/>
            <person name="Verhelst B."/>
            <person name="Lin Y.-C."/>
            <person name="Bayer T."/>
            <person name="Collen J."/>
            <person name="Dattolo E."/>
            <person name="De Paoli E."/>
            <person name="Dittami S."/>
            <person name="Maumus F."/>
            <person name="Michel G."/>
            <person name="Kersting A."/>
            <person name="Lauritano C."/>
            <person name="Lohaus R."/>
            <person name="Toepel M."/>
            <person name="Tonon T."/>
            <person name="Vanneste K."/>
            <person name="Amirebrahimi M."/>
            <person name="Brakel J."/>
            <person name="Bostroem C."/>
            <person name="Chovatia M."/>
            <person name="Grimwood J."/>
            <person name="Jenkins J.W."/>
            <person name="Jueterbock A."/>
            <person name="Mraz A."/>
            <person name="Stam W.T."/>
            <person name="Tice H."/>
            <person name="Bornberg-Bauer E."/>
            <person name="Green P.J."/>
            <person name="Pearson G.A."/>
            <person name="Procaccini G."/>
            <person name="Duarte C.M."/>
            <person name="Schmutz J."/>
            <person name="Reusch T.B.H."/>
            <person name="Van de Peer Y."/>
        </authorList>
    </citation>
    <scope>NUCLEOTIDE SEQUENCE [LARGE SCALE GENOMIC DNA]</scope>
    <source>
        <strain evidence="6">cv. Finnish</strain>
    </source>
</reference>
<evidence type="ECO:0000313" key="6">
    <source>
        <dbReference type="Proteomes" id="UP000036987"/>
    </source>
</evidence>
<dbReference type="STRING" id="29655.A0A0K9PUW0"/>
<dbReference type="OrthoDB" id="128867at2759"/>
<sequence length="495" mass="54698">MSPPPKEIPGFYFDLEKNRYFPNKGPIPGGADKRPRISTASSASASTSTTISSKGYDQEIKNRKSQKASKLLNLRELHGRLIPGGVQRREFQQVFQDMQISHPMVWTYEDSNEIVDAALEKFNVVLQSSEGQRNASILSMGSISGTVRFREIGKFRCDFESYNMSPLVWPSPLENVVSNTLPPSLSNSEASIHLNTRISSINKIGSCSSQNALVTTLGWALKHAEVYVFNLSGPLDLSSAFFYEQRRIKKVGSFNSTLWTAACSPSGKEAVVGLDRGAGLINLETCKFSWILHSKSAVFSQQFDNSGNVILCGLRNGSIVPIDIRQNQQMHINPSAGPTRGRQKPTAMAFRAVNNARLNKKRGFELKERFSCSTNASMSSSVCSLAFLASSDHYFLGSAMDGSSYEGHKNSCNHLQLAINPSETHFVSGGEDCHVRCWNIKTAELLFDKNVSNSIFTTVCWPENEGSYKTQHFDANSSWGAWLGSMDGLYYMHGT</sequence>
<feature type="compositionally biased region" description="Low complexity" evidence="4">
    <location>
        <begin position="37"/>
        <end position="53"/>
    </location>
</feature>